<dbReference type="InterPro" id="IPR005135">
    <property type="entry name" value="Endo/exonuclease/phosphatase"/>
</dbReference>
<evidence type="ECO:0000313" key="2">
    <source>
        <dbReference type="EMBL" id="GAV00584.1"/>
    </source>
</evidence>
<dbReference type="SUPFAM" id="SSF56219">
    <property type="entry name" value="DNase I-like"/>
    <property type="match status" value="1"/>
</dbReference>
<dbReference type="Proteomes" id="UP000186922">
    <property type="component" value="Unassembled WGS sequence"/>
</dbReference>
<protein>
    <recommendedName>
        <fullName evidence="1">Endonuclease/exonuclease/phosphatase domain-containing protein</fullName>
    </recommendedName>
</protein>
<proteinExistence type="predicted"/>
<dbReference type="Pfam" id="PF03372">
    <property type="entry name" value="Exo_endo_phos"/>
    <property type="match status" value="1"/>
</dbReference>
<organism evidence="2 3">
    <name type="scientific">Ramazzottius varieornatus</name>
    <name type="common">Water bear</name>
    <name type="synonym">Tardigrade</name>
    <dbReference type="NCBI Taxonomy" id="947166"/>
    <lineage>
        <taxon>Eukaryota</taxon>
        <taxon>Metazoa</taxon>
        <taxon>Ecdysozoa</taxon>
        <taxon>Tardigrada</taxon>
        <taxon>Eutardigrada</taxon>
        <taxon>Parachela</taxon>
        <taxon>Hypsibioidea</taxon>
        <taxon>Ramazzottiidae</taxon>
        <taxon>Ramazzottius</taxon>
    </lineage>
</organism>
<evidence type="ECO:0000313" key="3">
    <source>
        <dbReference type="Proteomes" id="UP000186922"/>
    </source>
</evidence>
<evidence type="ECO:0000259" key="1">
    <source>
        <dbReference type="Pfam" id="PF03372"/>
    </source>
</evidence>
<dbReference type="AlphaFoldDB" id="A0A1D1VNR8"/>
<reference evidence="2 3" key="1">
    <citation type="journal article" date="2016" name="Nat. Commun.">
        <title>Extremotolerant tardigrade genome and improved radiotolerance of human cultured cells by tardigrade-unique protein.</title>
        <authorList>
            <person name="Hashimoto T."/>
            <person name="Horikawa D.D."/>
            <person name="Saito Y."/>
            <person name="Kuwahara H."/>
            <person name="Kozuka-Hata H."/>
            <person name="Shin-I T."/>
            <person name="Minakuchi Y."/>
            <person name="Ohishi K."/>
            <person name="Motoyama A."/>
            <person name="Aizu T."/>
            <person name="Enomoto A."/>
            <person name="Kondo K."/>
            <person name="Tanaka S."/>
            <person name="Hara Y."/>
            <person name="Koshikawa S."/>
            <person name="Sagara H."/>
            <person name="Miura T."/>
            <person name="Yokobori S."/>
            <person name="Miyagawa K."/>
            <person name="Suzuki Y."/>
            <person name="Kubo T."/>
            <person name="Oyama M."/>
            <person name="Kohara Y."/>
            <person name="Fujiyama A."/>
            <person name="Arakawa K."/>
            <person name="Katayama T."/>
            <person name="Toyoda A."/>
            <person name="Kunieda T."/>
        </authorList>
    </citation>
    <scope>NUCLEOTIDE SEQUENCE [LARGE SCALE GENOMIC DNA]</scope>
    <source>
        <strain evidence="2 3">YOKOZUNA-1</strain>
    </source>
</reference>
<dbReference type="OrthoDB" id="6629108at2759"/>
<comment type="caution">
    <text evidence="2">The sequence shown here is derived from an EMBL/GenBank/DDBJ whole genome shotgun (WGS) entry which is preliminary data.</text>
</comment>
<accession>A0A1D1VNR8</accession>
<dbReference type="EMBL" id="BDGG01000006">
    <property type="protein sequence ID" value="GAV00584.1"/>
    <property type="molecule type" value="Genomic_DNA"/>
</dbReference>
<dbReference type="InterPro" id="IPR036691">
    <property type="entry name" value="Endo/exonu/phosph_ase_sf"/>
</dbReference>
<dbReference type="Gene3D" id="3.60.10.10">
    <property type="entry name" value="Endonuclease/exonuclease/phosphatase"/>
    <property type="match status" value="1"/>
</dbReference>
<sequence length="235" mass="26822">MVASGSYYLRKVEPQFSDEFLAVEVTDKDGSIVCTVVVVYIPPSRSAYISQEREYEMWEELTSLTYRLNTARPLVVAGDFNTQLRDLSFSVLIDGPYDNQELVPVKYSDNLDRTPNNYRSKLFFDYAREGDLFSLNGLNDFDKSFPPRYTFERHCHSSVQRSTVDYCLVRSTEVSFISTSELLDRHLGISDHLLLSVEIKLNTQGIQGERLALCLLINRKSAPTGLPWPSRLSVP</sequence>
<keyword evidence="3" id="KW-1185">Reference proteome</keyword>
<gene>
    <name evidence="2" type="primary">RvY_11411-1</name>
    <name evidence="2" type="synonym">RvY_11411.1</name>
    <name evidence="2" type="ORF">RvY_11411</name>
</gene>
<dbReference type="GO" id="GO:0003824">
    <property type="term" value="F:catalytic activity"/>
    <property type="evidence" value="ECO:0007669"/>
    <property type="project" value="InterPro"/>
</dbReference>
<name>A0A1D1VNR8_RAMVA</name>
<feature type="domain" description="Endonuclease/exonuclease/phosphatase" evidence="1">
    <location>
        <begin position="15"/>
        <end position="192"/>
    </location>
</feature>